<accession>A0ABT9VSV2</accession>
<evidence type="ECO:0000313" key="2">
    <source>
        <dbReference type="Proteomes" id="UP001225646"/>
    </source>
</evidence>
<dbReference type="RefSeq" id="WP_419152956.1">
    <property type="nucleotide sequence ID" value="NZ_JAUSTR010000045.1"/>
</dbReference>
<evidence type="ECO:0000313" key="1">
    <source>
        <dbReference type="EMBL" id="MDQ0164079.1"/>
    </source>
</evidence>
<proteinExistence type="predicted"/>
<protein>
    <submittedName>
        <fullName evidence="1">Uncharacterized protein</fullName>
    </submittedName>
</protein>
<dbReference type="EMBL" id="JAUSTR010000045">
    <property type="protein sequence ID" value="MDQ0164079.1"/>
    <property type="molecule type" value="Genomic_DNA"/>
</dbReference>
<dbReference type="Proteomes" id="UP001225646">
    <property type="component" value="Unassembled WGS sequence"/>
</dbReference>
<reference evidence="1 2" key="1">
    <citation type="submission" date="2023-07" db="EMBL/GenBank/DDBJ databases">
        <title>Genomic Encyclopedia of Type Strains, Phase IV (KMG-IV): sequencing the most valuable type-strain genomes for metagenomic binning, comparative biology and taxonomic classification.</title>
        <authorList>
            <person name="Goeker M."/>
        </authorList>
    </citation>
    <scope>NUCLEOTIDE SEQUENCE [LARGE SCALE GENOMIC DNA]</scope>
    <source>
        <strain evidence="1 2">DSM 19092</strain>
    </source>
</reference>
<name>A0ABT9VSV2_9BACI</name>
<keyword evidence="2" id="KW-1185">Reference proteome</keyword>
<sequence>MEWNEIKAIIGDNEKDWIKTLPKYQQETINELLTSQNCEMAAITWLAATTQNTSPFSAMRENSVSSPFSVVHTQSQ</sequence>
<comment type="caution">
    <text evidence="1">The sequence shown here is derived from an EMBL/GenBank/DDBJ whole genome shotgun (WGS) entry which is preliminary data.</text>
</comment>
<organism evidence="1 2">
    <name type="scientific">Aeribacillus alveayuensis</name>
    <dbReference type="NCBI Taxonomy" id="279215"/>
    <lineage>
        <taxon>Bacteria</taxon>
        <taxon>Bacillati</taxon>
        <taxon>Bacillota</taxon>
        <taxon>Bacilli</taxon>
        <taxon>Bacillales</taxon>
        <taxon>Bacillaceae</taxon>
        <taxon>Aeribacillus</taxon>
    </lineage>
</organism>
<gene>
    <name evidence="1" type="ORF">J2S06_003224</name>
</gene>